<evidence type="ECO:0000256" key="3">
    <source>
        <dbReference type="ARBA" id="ARBA00022679"/>
    </source>
</evidence>
<keyword evidence="6" id="KW-0547">Nucleotide-binding</keyword>
<keyword evidence="5" id="KW-0479">Metal-binding</keyword>
<evidence type="ECO:0000256" key="8">
    <source>
        <dbReference type="ARBA" id="ARBA00022842"/>
    </source>
</evidence>
<dbReference type="EMBL" id="JAEFBJ010000073">
    <property type="protein sequence ID" value="KAG7530841.1"/>
    <property type="molecule type" value="Genomic_DNA"/>
</dbReference>
<dbReference type="GO" id="GO:0046872">
    <property type="term" value="F:metal ion binding"/>
    <property type="evidence" value="ECO:0007669"/>
    <property type="project" value="UniProtKB-KW"/>
</dbReference>
<evidence type="ECO:0000256" key="6">
    <source>
        <dbReference type="ARBA" id="ARBA00022741"/>
    </source>
</evidence>
<dbReference type="OrthoDB" id="10254721at2759"/>
<keyword evidence="12" id="KW-1185">Reference proteome</keyword>
<comment type="caution">
    <text evidence="11">The sequence shown here is derived from an EMBL/GenBank/DDBJ whole genome shotgun (WGS) entry which is preliminary data.</text>
</comment>
<evidence type="ECO:0000256" key="10">
    <source>
        <dbReference type="SAM" id="MobiDB-lite"/>
    </source>
</evidence>
<organism evidence="11 12">
    <name type="scientific">Arabidopsis suecica</name>
    <name type="common">Swedish thale-cress</name>
    <name type="synonym">Cardaminopsis suecica</name>
    <dbReference type="NCBI Taxonomy" id="45249"/>
    <lineage>
        <taxon>Eukaryota</taxon>
        <taxon>Viridiplantae</taxon>
        <taxon>Streptophyta</taxon>
        <taxon>Embryophyta</taxon>
        <taxon>Tracheophyta</taxon>
        <taxon>Spermatophyta</taxon>
        <taxon>Magnoliopsida</taxon>
        <taxon>eudicotyledons</taxon>
        <taxon>Gunneridae</taxon>
        <taxon>Pentapetalae</taxon>
        <taxon>rosids</taxon>
        <taxon>malvids</taxon>
        <taxon>Brassicales</taxon>
        <taxon>Brassicaceae</taxon>
        <taxon>Camelineae</taxon>
        <taxon>Arabidopsis</taxon>
    </lineage>
</organism>
<dbReference type="PANTHER" id="PTHR32057:SF14">
    <property type="entry name" value="PROTEIN ADENYLYLTRANSFERASE SELO, MITOCHONDRIAL"/>
    <property type="match status" value="1"/>
</dbReference>
<evidence type="ECO:0000256" key="4">
    <source>
        <dbReference type="ARBA" id="ARBA00022695"/>
    </source>
</evidence>
<dbReference type="PANTHER" id="PTHR32057">
    <property type="entry name" value="PROTEIN ADENYLYLTRANSFERASE SELO, MITOCHONDRIAL"/>
    <property type="match status" value="1"/>
</dbReference>
<evidence type="ECO:0000313" key="11">
    <source>
        <dbReference type="EMBL" id="KAG7530841.1"/>
    </source>
</evidence>
<keyword evidence="7" id="KW-0067">ATP-binding</keyword>
<dbReference type="Pfam" id="PF02696">
    <property type="entry name" value="SelO"/>
    <property type="match status" value="2"/>
</dbReference>
<dbReference type="GO" id="GO:0005524">
    <property type="term" value="F:ATP binding"/>
    <property type="evidence" value="ECO:0007669"/>
    <property type="project" value="UniProtKB-KW"/>
</dbReference>
<protein>
    <recommendedName>
        <fullName evidence="9">Selenoprotein O</fullName>
    </recommendedName>
</protein>
<dbReference type="GO" id="GO:0009534">
    <property type="term" value="C:chloroplast thylakoid"/>
    <property type="evidence" value="ECO:0007669"/>
    <property type="project" value="TreeGrafter"/>
</dbReference>
<keyword evidence="4" id="KW-0548">Nucleotidyltransferase</keyword>
<accession>A0A8T1XBY7</accession>
<reference evidence="11 12" key="1">
    <citation type="submission" date="2020-12" db="EMBL/GenBank/DDBJ databases">
        <title>Concerted genomic and epigenomic changes stabilize Arabidopsis allopolyploids.</title>
        <authorList>
            <person name="Chen Z."/>
        </authorList>
    </citation>
    <scope>NUCLEOTIDE SEQUENCE [LARGE SCALE GENOMIC DNA]</scope>
    <source>
        <strain evidence="11">As9502</strain>
        <tissue evidence="11">Leaf</tissue>
    </source>
</reference>
<evidence type="ECO:0000313" key="12">
    <source>
        <dbReference type="Proteomes" id="UP000694251"/>
    </source>
</evidence>
<keyword evidence="8" id="KW-0460">Magnesium</keyword>
<dbReference type="Proteomes" id="UP000694251">
    <property type="component" value="Unassembled WGS sequence"/>
</dbReference>
<comment type="cofactor">
    <cofactor evidence="1">
        <name>Mg(2+)</name>
        <dbReference type="ChEBI" id="CHEBI:18420"/>
    </cofactor>
</comment>
<name>A0A8T1XBY7_ARASU</name>
<comment type="similarity">
    <text evidence="2">Belongs to the SELO family.</text>
</comment>
<feature type="region of interest" description="Disordered" evidence="10">
    <location>
        <begin position="38"/>
        <end position="68"/>
    </location>
</feature>
<sequence>MLLRVCCPSSFFYLRPLHLFSSTAKVPFCPSLPRQFRLSPSRSSSFRRMESSPASSSSPTPVTDSSADSLAKDLQNQSLGAVDEGVKIKKKLEDFNWDHSFVKELPGDPRTDVISREVLHACYSKVSPSVEVDDPQLVAWSVSVAELLDLDPKEFERPDFPLMLSGAKPLPGAMSYAQCYGGHQFGMWAGQLGDGRAITLGECSVVASGSSFAVETMHCLGIPTTRALCLLTTGQNVTRDMFYDGNPKEEPGAIVCRVSQSFLRLGHTKYMPLEEKEDLDIVRKLADYAIKHHFPHIESMDRSDSLSFKTGDEDDSVVDLTSNKYAAWIVEIAERTATLVARWQGVGFTHGVLNTDNMSILGQTIDYGPFGFLDAFDPSYTPNTTDLPGRRYCFANQPDIGLYGDKFMDEYQAIMSKKLGLTKYNKEQIPTTPENELLKPLKAVLLDIGKERKEAWIKWMRSYIQEVGGSEVSDERKKSKNGFSEPKHGDGEICSVAILPGLTGQASAMLSCSS</sequence>
<evidence type="ECO:0000256" key="2">
    <source>
        <dbReference type="ARBA" id="ARBA00009747"/>
    </source>
</evidence>
<evidence type="ECO:0000256" key="9">
    <source>
        <dbReference type="ARBA" id="ARBA00031547"/>
    </source>
</evidence>
<evidence type="ECO:0000256" key="7">
    <source>
        <dbReference type="ARBA" id="ARBA00022840"/>
    </source>
</evidence>
<evidence type="ECO:0000256" key="1">
    <source>
        <dbReference type="ARBA" id="ARBA00001946"/>
    </source>
</evidence>
<proteinExistence type="inferred from homology"/>
<dbReference type="InterPro" id="IPR003846">
    <property type="entry name" value="SelO"/>
</dbReference>
<dbReference type="GO" id="GO:0070733">
    <property type="term" value="F:AMPylase activity"/>
    <property type="evidence" value="ECO:0007669"/>
    <property type="project" value="TreeGrafter"/>
</dbReference>
<dbReference type="AlphaFoldDB" id="A0A8T1XBY7"/>
<gene>
    <name evidence="11" type="ORF">ISN44_Un73g000020</name>
</gene>
<keyword evidence="3" id="KW-0808">Transferase</keyword>
<evidence type="ECO:0000256" key="5">
    <source>
        <dbReference type="ARBA" id="ARBA00022723"/>
    </source>
</evidence>